<keyword evidence="1" id="KW-0175">Coiled coil</keyword>
<dbReference type="GO" id="GO:0005876">
    <property type="term" value="C:spindle microtubule"/>
    <property type="evidence" value="ECO:0007669"/>
    <property type="project" value="TreeGrafter"/>
</dbReference>
<accession>A0A5B8MEI6</accession>
<feature type="region of interest" description="Disordered" evidence="2">
    <location>
        <begin position="670"/>
        <end position="698"/>
    </location>
</feature>
<evidence type="ECO:0000256" key="1">
    <source>
        <dbReference type="SAM" id="Coils"/>
    </source>
</evidence>
<feature type="region of interest" description="Disordered" evidence="2">
    <location>
        <begin position="210"/>
        <end position="239"/>
    </location>
</feature>
<feature type="coiled-coil region" evidence="1">
    <location>
        <begin position="568"/>
        <end position="663"/>
    </location>
</feature>
<reference evidence="3 4" key="1">
    <citation type="submission" date="2018-07" db="EMBL/GenBank/DDBJ databases">
        <title>The complete nuclear genome of the prasinophyte Chloropicon primus (CCMP1205).</title>
        <authorList>
            <person name="Pombert J.-F."/>
            <person name="Otis C."/>
            <person name="Turmel M."/>
            <person name="Lemieux C."/>
        </authorList>
    </citation>
    <scope>NUCLEOTIDE SEQUENCE [LARGE SCALE GENOMIC DNA]</scope>
    <source>
        <strain evidence="3 4">CCMP1205</strain>
    </source>
</reference>
<feature type="region of interest" description="Disordered" evidence="2">
    <location>
        <begin position="512"/>
        <end position="534"/>
    </location>
</feature>
<dbReference type="PANTHER" id="PTHR46725:SF1">
    <property type="entry name" value="COILED-COIL DOMAIN-CONTAINING PROTEIN 57"/>
    <property type="match status" value="1"/>
</dbReference>
<sequence>MTGMATTSGEAQQLQENWSNIISQKEDEINKLRERHVADLEERLLTKESEVVELEVSYKKLKDDFEYNLEVLQERDKDLKEYDDVLVREMEKGQDRSRMIDETRKIIEKLQFELQSEREARVEEQSFCKQKMFELKEEAENAKYGREEAVLRQKEDFERVRRCLQKEIDELKGEKELQNHNLRSEFSGQIQRLESELRLQKQESAHCTTQLEDKLESVESELQKTKESERHKAESLSRALATSAEHERVTRAVSFEFEEWKISKEKVIVELESKLQATTTEHHIYVNNSKAMENKLSMELLDLQNVGEQLQDTYRRRLEQEHAGLLSERDTFKFRTEAAEERLKTLEEELQGAQSAHKIEERDMRERISKLELEKNEALQNLNSTAQEITSKYHAEIRLLKEELWSKNEEISVLRTKESNMKTSLDDRRGDINSYKEQLASSIERERELKRSLRALELKAELDLQANEAKVSASNENVVKQLTQDKDYSSEKLRQCEERILQQEEEIAALRKESTAGAQQQQPTSRTSIPENWSPDSSLLGLNLNLSDISPTMSLNTPGKPDLVVAKLREMESENMRLKDVIAALRQEMESVAPVADEGKLKALERELSASDSDYQQAMNHVRILQSRDAGDSDLGSRNRAELEFLRNQAAKILQENRSMRRLQVMNAQATTGGGEVDSASTPAPSPSAGDHQASSASAYNGQERLLIYSKLVDMRNELSPKSRWGQVTRDDENNNMVIGLADDVADLVRRSCRRLAVKSKNLKRVIEERDRILELNNALRSSIDKKNLDESNQGSGIPSLLDHNATTERLLETNEKLSYVQNSLVDLKQQSEELIRYQREAQKIVSPSSEEATIAAKSQRPRTAHPSTSKAKAKAANDLGAPGSGSERVQERPKTAKVSKSTGAPSTSRKGLKLTGERAPSSAPSARCAQNQATASQRARLQALALKRQRKERESQKPQIRNYNIRDDGVAAKESAALKNAEGG</sequence>
<organism evidence="3 4">
    <name type="scientific">Chloropicon primus</name>
    <dbReference type="NCBI Taxonomy" id="1764295"/>
    <lineage>
        <taxon>Eukaryota</taxon>
        <taxon>Viridiplantae</taxon>
        <taxon>Chlorophyta</taxon>
        <taxon>Chloropicophyceae</taxon>
        <taxon>Chloropicales</taxon>
        <taxon>Chloropicaceae</taxon>
        <taxon>Chloropicon</taxon>
    </lineage>
</organism>
<evidence type="ECO:0000313" key="4">
    <source>
        <dbReference type="Proteomes" id="UP000316726"/>
    </source>
</evidence>
<dbReference type="AlphaFoldDB" id="A0A5B8MEI6"/>
<feature type="compositionally biased region" description="Low complexity" evidence="2">
    <location>
        <begin position="938"/>
        <end position="947"/>
    </location>
</feature>
<dbReference type="InterPro" id="IPR042481">
    <property type="entry name" value="CCDC57"/>
</dbReference>
<name>A0A5B8MEI6_9CHLO</name>
<dbReference type="EMBL" id="CP031034">
    <property type="protein sequence ID" value="QDZ18075.1"/>
    <property type="molecule type" value="Genomic_DNA"/>
</dbReference>
<gene>
    <name evidence="3" type="ORF">A3770_01p05930</name>
</gene>
<dbReference type="PANTHER" id="PTHR46725">
    <property type="entry name" value="COILED-COIL DOMAIN-CONTAINING PROTEIN 57"/>
    <property type="match status" value="1"/>
</dbReference>
<dbReference type="GO" id="GO:0045931">
    <property type="term" value="P:positive regulation of mitotic cell cycle"/>
    <property type="evidence" value="ECO:0007669"/>
    <property type="project" value="TreeGrafter"/>
</dbReference>
<proteinExistence type="predicted"/>
<feature type="compositionally biased region" description="Polar residues" evidence="2">
    <location>
        <begin position="516"/>
        <end position="531"/>
    </location>
</feature>
<feature type="region of interest" description="Disordered" evidence="2">
    <location>
        <begin position="843"/>
        <end position="969"/>
    </location>
</feature>
<feature type="compositionally biased region" description="Basic and acidic residues" evidence="2">
    <location>
        <begin position="211"/>
        <end position="235"/>
    </location>
</feature>
<feature type="coiled-coil region" evidence="1">
    <location>
        <begin position="15"/>
        <end position="64"/>
    </location>
</feature>
<feature type="coiled-coil region" evidence="1">
    <location>
        <begin position="329"/>
        <end position="388"/>
    </location>
</feature>
<feature type="compositionally biased region" description="Low complexity" evidence="2">
    <location>
        <begin position="919"/>
        <end position="928"/>
    </location>
</feature>
<dbReference type="GO" id="GO:0007020">
    <property type="term" value="P:microtubule nucleation"/>
    <property type="evidence" value="ECO:0007669"/>
    <property type="project" value="TreeGrafter"/>
</dbReference>
<evidence type="ECO:0000256" key="2">
    <source>
        <dbReference type="SAM" id="MobiDB-lite"/>
    </source>
</evidence>
<protein>
    <submittedName>
        <fullName evidence="3">Uncharacterized protein</fullName>
    </submittedName>
</protein>
<evidence type="ECO:0000313" key="3">
    <source>
        <dbReference type="EMBL" id="QDZ18075.1"/>
    </source>
</evidence>
<keyword evidence="4" id="KW-1185">Reference proteome</keyword>
<dbReference type="OrthoDB" id="1933046at2759"/>
<dbReference type="GO" id="GO:0060271">
    <property type="term" value="P:cilium assembly"/>
    <property type="evidence" value="ECO:0007669"/>
    <property type="project" value="TreeGrafter"/>
</dbReference>
<feature type="compositionally biased region" description="Low complexity" evidence="2">
    <location>
        <begin position="679"/>
        <end position="689"/>
    </location>
</feature>
<dbReference type="STRING" id="1764295.A0A5B8MEI6"/>
<dbReference type="Proteomes" id="UP000316726">
    <property type="component" value="Chromosome 1"/>
</dbReference>
<feature type="compositionally biased region" description="Polar residues" evidence="2">
    <location>
        <begin position="899"/>
        <end position="910"/>
    </location>
</feature>